<comment type="subcellular location">
    <subcellularLocation>
        <location evidence="1">Cell membrane</location>
        <topology evidence="1">Multi-pass membrane protein</topology>
    </subcellularLocation>
</comment>
<evidence type="ECO:0000313" key="10">
    <source>
        <dbReference type="Proteomes" id="UP001378592"/>
    </source>
</evidence>
<evidence type="ECO:0000256" key="2">
    <source>
        <dbReference type="ARBA" id="ARBA00022475"/>
    </source>
</evidence>
<dbReference type="GO" id="GO:0005886">
    <property type="term" value="C:plasma membrane"/>
    <property type="evidence" value="ECO:0007669"/>
    <property type="project" value="UniProtKB-SubCell"/>
</dbReference>
<reference evidence="9 10" key="1">
    <citation type="submission" date="2024-03" db="EMBL/GenBank/DDBJ databases">
        <title>The genome assembly and annotation of the cricket Gryllus longicercus Weissman &amp; Gray.</title>
        <authorList>
            <person name="Szrajer S."/>
            <person name="Gray D."/>
            <person name="Ylla G."/>
        </authorList>
    </citation>
    <scope>NUCLEOTIDE SEQUENCE [LARGE SCALE GENOMIC DNA]</scope>
    <source>
        <strain evidence="9">DAG 2021-001</strain>
        <tissue evidence="9">Whole body minus gut</tissue>
    </source>
</reference>
<feature type="transmembrane region" description="Helical" evidence="8">
    <location>
        <begin position="158"/>
        <end position="176"/>
    </location>
</feature>
<keyword evidence="2" id="KW-1003">Cell membrane</keyword>
<keyword evidence="7" id="KW-0325">Glycoprotein</keyword>
<keyword evidence="6" id="KW-0675">Receptor</keyword>
<dbReference type="Proteomes" id="UP001378592">
    <property type="component" value="Unassembled WGS sequence"/>
</dbReference>
<comment type="caution">
    <text evidence="9">The sequence shown here is derived from an EMBL/GenBank/DDBJ whole genome shotgun (WGS) entry which is preliminary data.</text>
</comment>
<evidence type="ECO:0000256" key="6">
    <source>
        <dbReference type="ARBA" id="ARBA00023170"/>
    </source>
</evidence>
<evidence type="ECO:0000313" key="9">
    <source>
        <dbReference type="EMBL" id="KAK7869056.1"/>
    </source>
</evidence>
<keyword evidence="5 8" id="KW-0472">Membrane</keyword>
<evidence type="ECO:0008006" key="11">
    <source>
        <dbReference type="Google" id="ProtNLM"/>
    </source>
</evidence>
<protein>
    <recommendedName>
        <fullName evidence="11">Ionotropic receptor</fullName>
    </recommendedName>
</protein>
<evidence type="ECO:0000256" key="8">
    <source>
        <dbReference type="SAM" id="Phobius"/>
    </source>
</evidence>
<sequence>MSDTKSRLPLLGNACNESASQQPTNISPFDKTIRYTQSCHIPEFHYYWINKNGKKVVGGPHYTLFKVFKEVTGISFECLTPEPYIFGAEKNGTYNGEIGLLQNGSADITANKFFISYEIFEFADFTLPVVEFSWCITIRKSGEIPFSKVLLLPYKKKVWFSVAGVLLITIIIWHITNTAIQRRPKQSQILSITDCFFKVLQVTLTGACRQCPCIFHQRCLFGALLLFILVLSNGYQGHLLGFLATPPLMEDLQTLQEASENLRHIFAKGLFESVFGGNGASNPTLRNLRKKIKIIKVMEVRKVLDSIVHGADDGILLSRELYYLYSHSPHFTRNGNPVLRLVDECLISPGFSSFVVRKDSPLKNIFMPFVMHVVQGGLYDHWILAYRHLMVANGVLVSEAASDRVKYPFALTLHHVEGAFILMTVGMILSFVTFLLELLIRLICWR</sequence>
<keyword evidence="10" id="KW-1185">Reference proteome</keyword>
<dbReference type="PANTHER" id="PTHR42643:SF24">
    <property type="entry name" value="IONOTROPIC RECEPTOR 60A"/>
    <property type="match status" value="1"/>
</dbReference>
<dbReference type="Gene3D" id="1.10.287.70">
    <property type="match status" value="1"/>
</dbReference>
<dbReference type="SUPFAM" id="SSF53850">
    <property type="entry name" value="Periplasmic binding protein-like II"/>
    <property type="match status" value="1"/>
</dbReference>
<gene>
    <name evidence="9" type="ORF">R5R35_003000</name>
</gene>
<proteinExistence type="predicted"/>
<evidence type="ECO:0000256" key="5">
    <source>
        <dbReference type="ARBA" id="ARBA00023136"/>
    </source>
</evidence>
<dbReference type="InterPro" id="IPR052192">
    <property type="entry name" value="Insect_Ionotropic_Sensory_Rcpt"/>
</dbReference>
<name>A0AAN9Z9D2_9ORTH</name>
<dbReference type="Gene3D" id="3.40.190.10">
    <property type="entry name" value="Periplasmic binding protein-like II"/>
    <property type="match status" value="1"/>
</dbReference>
<evidence type="ECO:0000256" key="3">
    <source>
        <dbReference type="ARBA" id="ARBA00022692"/>
    </source>
</evidence>
<organism evidence="9 10">
    <name type="scientific">Gryllus longicercus</name>
    <dbReference type="NCBI Taxonomy" id="2509291"/>
    <lineage>
        <taxon>Eukaryota</taxon>
        <taxon>Metazoa</taxon>
        <taxon>Ecdysozoa</taxon>
        <taxon>Arthropoda</taxon>
        <taxon>Hexapoda</taxon>
        <taxon>Insecta</taxon>
        <taxon>Pterygota</taxon>
        <taxon>Neoptera</taxon>
        <taxon>Polyneoptera</taxon>
        <taxon>Orthoptera</taxon>
        <taxon>Ensifera</taxon>
        <taxon>Gryllidea</taxon>
        <taxon>Grylloidea</taxon>
        <taxon>Gryllidae</taxon>
        <taxon>Gryllinae</taxon>
        <taxon>Gryllus</taxon>
    </lineage>
</organism>
<evidence type="ECO:0000256" key="4">
    <source>
        <dbReference type="ARBA" id="ARBA00022989"/>
    </source>
</evidence>
<evidence type="ECO:0000256" key="1">
    <source>
        <dbReference type="ARBA" id="ARBA00004651"/>
    </source>
</evidence>
<feature type="transmembrane region" description="Helical" evidence="8">
    <location>
        <begin position="419"/>
        <end position="440"/>
    </location>
</feature>
<keyword evidence="4 8" id="KW-1133">Transmembrane helix</keyword>
<evidence type="ECO:0000256" key="7">
    <source>
        <dbReference type="ARBA" id="ARBA00023180"/>
    </source>
</evidence>
<dbReference type="PANTHER" id="PTHR42643">
    <property type="entry name" value="IONOTROPIC RECEPTOR 20A-RELATED"/>
    <property type="match status" value="1"/>
</dbReference>
<keyword evidence="3 8" id="KW-0812">Transmembrane</keyword>
<accession>A0AAN9Z9D2</accession>
<dbReference type="AlphaFoldDB" id="A0AAN9Z9D2"/>
<dbReference type="EMBL" id="JAZDUA010000081">
    <property type="protein sequence ID" value="KAK7869056.1"/>
    <property type="molecule type" value="Genomic_DNA"/>
</dbReference>